<evidence type="ECO:0000313" key="1">
    <source>
        <dbReference type="EMBL" id="GGC91031.1"/>
    </source>
</evidence>
<gene>
    <name evidence="1" type="ORF">GCM10011573_20780</name>
</gene>
<dbReference type="Proteomes" id="UP000630615">
    <property type="component" value="Unassembled WGS sequence"/>
</dbReference>
<keyword evidence="2" id="KW-1185">Reference proteome</keyword>
<accession>A0ABQ1P4V9</accession>
<dbReference type="EMBL" id="BMKI01000004">
    <property type="protein sequence ID" value="GGC91031.1"/>
    <property type="molecule type" value="Genomic_DNA"/>
</dbReference>
<comment type="caution">
    <text evidence="1">The sequence shown here is derived from an EMBL/GenBank/DDBJ whole genome shotgun (WGS) entry which is preliminary data.</text>
</comment>
<evidence type="ECO:0000313" key="2">
    <source>
        <dbReference type="Proteomes" id="UP000630615"/>
    </source>
</evidence>
<sequence length="228" mass="26775">MENKTKQDIQNQLTREEVKLEILTHLKTKYNRSFESQSLQYKSWAQKGHESMYAYPEGENPNKNFVVYRYDNGKKYEDGYVGFIMEPVYQKKIEQCVLSYFPHAVVRSGFDSRYIYPESFKPDMDFTTFDRYKNKKNSMGTGIFLAAKNESEISQELLNSLEKELKEIYAIGGYSITGYSEKEFQQYILNDPFDSIEKNTSFSNTGETFSITQSWGKIDFDYSYKEGD</sequence>
<dbReference type="RefSeq" id="WP_088270324.1">
    <property type="nucleotide sequence ID" value="NZ_BMKI01000004.1"/>
</dbReference>
<proteinExistence type="predicted"/>
<reference evidence="2" key="1">
    <citation type="journal article" date="2019" name="Int. J. Syst. Evol. Microbiol.">
        <title>The Global Catalogue of Microorganisms (GCM) 10K type strain sequencing project: providing services to taxonomists for standard genome sequencing and annotation.</title>
        <authorList>
            <consortium name="The Broad Institute Genomics Platform"/>
            <consortium name="The Broad Institute Genome Sequencing Center for Infectious Disease"/>
            <person name="Wu L."/>
            <person name="Ma J."/>
        </authorList>
    </citation>
    <scope>NUCLEOTIDE SEQUENCE [LARGE SCALE GENOMIC DNA]</scope>
    <source>
        <strain evidence="2">CGMCC 1.15942</strain>
    </source>
</reference>
<protein>
    <submittedName>
        <fullName evidence="1">Uncharacterized protein</fullName>
    </submittedName>
</protein>
<organism evidence="1 2">
    <name type="scientific">Enterococcus wangshanyuanii</name>
    <dbReference type="NCBI Taxonomy" id="2005703"/>
    <lineage>
        <taxon>Bacteria</taxon>
        <taxon>Bacillati</taxon>
        <taxon>Bacillota</taxon>
        <taxon>Bacilli</taxon>
        <taxon>Lactobacillales</taxon>
        <taxon>Enterococcaceae</taxon>
        <taxon>Enterococcus</taxon>
    </lineage>
</organism>
<name>A0ABQ1P4V9_9ENTE</name>